<accession>A0A177T5Y3</accession>
<evidence type="ECO:0000313" key="5">
    <source>
        <dbReference type="Proteomes" id="UP000077521"/>
    </source>
</evidence>
<feature type="domain" description="Integrase catalytic" evidence="3">
    <location>
        <begin position="25"/>
        <end position="185"/>
    </location>
</feature>
<evidence type="ECO:0000259" key="3">
    <source>
        <dbReference type="PROSITE" id="PS50994"/>
    </source>
</evidence>
<dbReference type="InterPro" id="IPR056924">
    <property type="entry name" value="SH3_Tf2-1"/>
</dbReference>
<keyword evidence="5" id="KW-1185">Reference proteome</keyword>
<evidence type="ECO:0000256" key="2">
    <source>
        <dbReference type="SAM" id="MobiDB-lite"/>
    </source>
</evidence>
<sequence length="389" mass="42199">MGEHCPPYLATKLQRKTGRLDIEDDASLPFEAISIDLLLGFPRSRAGNDAVVAVHDLFSRMILMEPCSATVTVEGIAAVISNRVLRLGWRPRRIIPDSEARLTGEVMTGLAASLGAELTPSVPHHHQANPVERAIQTAKHVLQTLCVESKSHWDKRAVPAAELAMNSTPSVSTGMSPYDLVFIAHPDLVHAVFDSGEHAGVGAFDERLAAADARLDDAKAAILVARREQQRKYDGSRAPLPVFEVGDSVFVRLPDRPVPGAPTHKLAARKMGPFRIREVLGDHRVRLDLPDHLRIGDTFSNSQLDVAPSGVDPFLTHREVPSSPAAAEGARPSSSSEDSASPPLPPRVRRAPAVLRDYETEPSLLALSPASYETLRGRCGRSRSHSFPD</sequence>
<dbReference type="GO" id="GO:0003723">
    <property type="term" value="F:RNA binding"/>
    <property type="evidence" value="ECO:0007669"/>
    <property type="project" value="UniProtKB-KW"/>
</dbReference>
<proteinExistence type="predicted"/>
<evidence type="ECO:0000313" key="4">
    <source>
        <dbReference type="EMBL" id="KAE8244676.1"/>
    </source>
</evidence>
<evidence type="ECO:0000256" key="1">
    <source>
        <dbReference type="ARBA" id="ARBA00022884"/>
    </source>
</evidence>
<dbReference type="InterPro" id="IPR001584">
    <property type="entry name" value="Integrase_cat-core"/>
</dbReference>
<dbReference type="InterPro" id="IPR050951">
    <property type="entry name" value="Retrovirus_Pol_polyprotein"/>
</dbReference>
<dbReference type="SUPFAM" id="SSF53098">
    <property type="entry name" value="Ribonuclease H-like"/>
    <property type="match status" value="1"/>
</dbReference>
<gene>
    <name evidence="4" type="ORF">A4X13_0g6377</name>
</gene>
<dbReference type="PANTHER" id="PTHR37984:SF5">
    <property type="entry name" value="PROTEIN NYNRIN-LIKE"/>
    <property type="match status" value="1"/>
</dbReference>
<dbReference type="Pfam" id="PF24626">
    <property type="entry name" value="SH3_Tf2-1"/>
    <property type="match status" value="1"/>
</dbReference>
<reference evidence="4" key="2">
    <citation type="journal article" date="2019" name="IMA Fungus">
        <title>Genome sequencing and comparison of five Tilletia species to identify candidate genes for the detection of regulated species infecting wheat.</title>
        <authorList>
            <person name="Nguyen H.D.T."/>
            <person name="Sultana T."/>
            <person name="Kesanakurti P."/>
            <person name="Hambleton S."/>
        </authorList>
    </citation>
    <scope>NUCLEOTIDE SEQUENCE</scope>
    <source>
        <strain evidence="4">DAOMC 236416</strain>
    </source>
</reference>
<dbReference type="PROSITE" id="PS50994">
    <property type="entry name" value="INTEGRASE"/>
    <property type="match status" value="1"/>
</dbReference>
<reference evidence="4" key="1">
    <citation type="submission" date="2016-04" db="EMBL/GenBank/DDBJ databases">
        <authorList>
            <person name="Nguyen H.D."/>
            <person name="Samba Siva P."/>
            <person name="Cullis J."/>
            <person name="Levesque C.A."/>
            <person name="Hambleton S."/>
        </authorList>
    </citation>
    <scope>NUCLEOTIDE SEQUENCE</scope>
    <source>
        <strain evidence="4">DAOMC 236416</strain>
    </source>
</reference>
<feature type="region of interest" description="Disordered" evidence="2">
    <location>
        <begin position="310"/>
        <end position="355"/>
    </location>
</feature>
<dbReference type="Proteomes" id="UP000077521">
    <property type="component" value="Unassembled WGS sequence"/>
</dbReference>
<keyword evidence="1" id="KW-0694">RNA-binding</keyword>
<feature type="compositionally biased region" description="Low complexity" evidence="2">
    <location>
        <begin position="332"/>
        <end position="341"/>
    </location>
</feature>
<dbReference type="PANTHER" id="PTHR37984">
    <property type="entry name" value="PROTEIN CBG26694"/>
    <property type="match status" value="1"/>
</dbReference>
<organism evidence="4 5">
    <name type="scientific">Tilletia indica</name>
    <dbReference type="NCBI Taxonomy" id="43049"/>
    <lineage>
        <taxon>Eukaryota</taxon>
        <taxon>Fungi</taxon>
        <taxon>Dikarya</taxon>
        <taxon>Basidiomycota</taxon>
        <taxon>Ustilaginomycotina</taxon>
        <taxon>Exobasidiomycetes</taxon>
        <taxon>Tilletiales</taxon>
        <taxon>Tilletiaceae</taxon>
        <taxon>Tilletia</taxon>
    </lineage>
</organism>
<dbReference type="GO" id="GO:0005634">
    <property type="term" value="C:nucleus"/>
    <property type="evidence" value="ECO:0007669"/>
    <property type="project" value="UniProtKB-ARBA"/>
</dbReference>
<dbReference type="InterPro" id="IPR036397">
    <property type="entry name" value="RNaseH_sf"/>
</dbReference>
<protein>
    <recommendedName>
        <fullName evidence="3">Integrase catalytic domain-containing protein</fullName>
    </recommendedName>
</protein>
<comment type="caution">
    <text evidence="4">The sequence shown here is derived from an EMBL/GenBank/DDBJ whole genome shotgun (WGS) entry which is preliminary data.</text>
</comment>
<dbReference type="EMBL" id="LWDF02000601">
    <property type="protein sequence ID" value="KAE8244676.1"/>
    <property type="molecule type" value="Genomic_DNA"/>
</dbReference>
<dbReference type="Gene3D" id="3.30.420.10">
    <property type="entry name" value="Ribonuclease H-like superfamily/Ribonuclease H"/>
    <property type="match status" value="1"/>
</dbReference>
<dbReference type="InterPro" id="IPR012337">
    <property type="entry name" value="RNaseH-like_sf"/>
</dbReference>
<dbReference type="GO" id="GO:0015074">
    <property type="term" value="P:DNA integration"/>
    <property type="evidence" value="ECO:0007669"/>
    <property type="project" value="InterPro"/>
</dbReference>
<name>A0A177T5Y3_9BASI</name>
<dbReference type="AlphaFoldDB" id="A0A177T5Y3"/>